<dbReference type="InterPro" id="IPR000485">
    <property type="entry name" value="AsnC-type_HTH_dom"/>
</dbReference>
<dbReference type="InterPro" id="IPR019887">
    <property type="entry name" value="Tscrpt_reg_AsnC/Lrp_C"/>
</dbReference>
<dbReference type="Pfam" id="PF13412">
    <property type="entry name" value="HTH_24"/>
    <property type="match status" value="1"/>
</dbReference>
<name>A0A090K3D8_9GAMM</name>
<dbReference type="PROSITE" id="PS50956">
    <property type="entry name" value="HTH_ASNC_2"/>
    <property type="match status" value="1"/>
</dbReference>
<reference evidence="5 7" key="2">
    <citation type="submission" date="2016-11" db="EMBL/GenBank/DDBJ databases">
        <authorList>
            <person name="Klemetsen T."/>
        </authorList>
    </citation>
    <scope>NUCLEOTIDE SEQUENCE [LARGE SCALE GENOMIC DNA]</scope>
    <source>
        <strain evidence="5">MT 2528</strain>
    </source>
</reference>
<evidence type="ECO:0000313" key="7">
    <source>
        <dbReference type="Proteomes" id="UP000182660"/>
    </source>
</evidence>
<dbReference type="Proteomes" id="UP000182660">
    <property type="component" value="Unassembled WGS sequence"/>
</dbReference>
<dbReference type="GO" id="GO:0043565">
    <property type="term" value="F:sequence-specific DNA binding"/>
    <property type="evidence" value="ECO:0007669"/>
    <property type="project" value="InterPro"/>
</dbReference>
<dbReference type="GO" id="GO:0006355">
    <property type="term" value="P:regulation of DNA-templated transcription"/>
    <property type="evidence" value="ECO:0007669"/>
    <property type="project" value="UniProtKB-ARBA"/>
</dbReference>
<dbReference type="InterPro" id="IPR036390">
    <property type="entry name" value="WH_DNA-bd_sf"/>
</dbReference>
<dbReference type="EMBL" id="FPLD01000079">
    <property type="protein sequence ID" value="SGZ06295.1"/>
    <property type="molecule type" value="Genomic_DNA"/>
</dbReference>
<evidence type="ECO:0000259" key="4">
    <source>
        <dbReference type="PROSITE" id="PS50956"/>
    </source>
</evidence>
<dbReference type="STRING" id="80854.MVIS_0233"/>
<dbReference type="SUPFAM" id="SSF46785">
    <property type="entry name" value="Winged helix' DNA-binding domain"/>
    <property type="match status" value="1"/>
</dbReference>
<keyword evidence="2" id="KW-0238">DNA-binding</keyword>
<protein>
    <submittedName>
        <fullName evidence="6">Transcriptional regulator</fullName>
    </submittedName>
</protein>
<dbReference type="OrthoDB" id="166264at2"/>
<dbReference type="RefSeq" id="WP_045108716.1">
    <property type="nucleotide sequence ID" value="NZ_CAWQZC010000079.1"/>
</dbReference>
<evidence type="ECO:0000313" key="5">
    <source>
        <dbReference type="EMBL" id="SGY94721.1"/>
    </source>
</evidence>
<dbReference type="Pfam" id="PF01037">
    <property type="entry name" value="AsnC_trans_reg"/>
    <property type="match status" value="1"/>
</dbReference>
<dbReference type="InterPro" id="IPR011991">
    <property type="entry name" value="ArsR-like_HTH"/>
</dbReference>
<keyword evidence="3" id="KW-0804">Transcription</keyword>
<reference evidence="6 8" key="1">
    <citation type="submission" date="2016-11" db="EMBL/GenBank/DDBJ databases">
        <authorList>
            <person name="Jaros S."/>
            <person name="Januszkiewicz K."/>
            <person name="Wedrychowicz H."/>
        </authorList>
    </citation>
    <scope>NUCLEOTIDE SEQUENCE [LARGE SCALE GENOMIC DNA]</scope>
    <source>
        <strain evidence="6">NVI 5450</strain>
    </source>
</reference>
<dbReference type="PANTHER" id="PTHR30154">
    <property type="entry name" value="LEUCINE-RESPONSIVE REGULATORY PROTEIN"/>
    <property type="match status" value="1"/>
</dbReference>
<dbReference type="PATRIC" id="fig|80854.5.peg.243"/>
<dbReference type="GO" id="GO:0043200">
    <property type="term" value="P:response to amino acid"/>
    <property type="evidence" value="ECO:0007669"/>
    <property type="project" value="TreeGrafter"/>
</dbReference>
<evidence type="ECO:0000256" key="2">
    <source>
        <dbReference type="ARBA" id="ARBA00023125"/>
    </source>
</evidence>
<evidence type="ECO:0000256" key="1">
    <source>
        <dbReference type="ARBA" id="ARBA00023015"/>
    </source>
</evidence>
<feature type="domain" description="HTH asnC-type" evidence="4">
    <location>
        <begin position="2"/>
        <end position="63"/>
    </location>
</feature>
<dbReference type="HOGENOM" id="CLU_091233_0_2_6"/>
<sequence>MLDSKDKLILDILQRDASLSVAELADKVSLTVSPCWKRLKRLEDSGYILRRVALLNEQKLGLALTAFVNIKTQNHSDSWFKKFVVSIDGFAEVIEFYRMAGEYDYMMKVLVKDMAAFDVFYKRLVNCVDGLTDVTSSFAMEGLKNTTQLPIS</sequence>
<dbReference type="CDD" id="cd00090">
    <property type="entry name" value="HTH_ARSR"/>
    <property type="match status" value="1"/>
</dbReference>
<dbReference type="SUPFAM" id="SSF54909">
    <property type="entry name" value="Dimeric alpha+beta barrel"/>
    <property type="match status" value="1"/>
</dbReference>
<dbReference type="GO" id="GO:0005829">
    <property type="term" value="C:cytosol"/>
    <property type="evidence" value="ECO:0007669"/>
    <property type="project" value="TreeGrafter"/>
</dbReference>
<proteinExistence type="predicted"/>
<dbReference type="InterPro" id="IPR011008">
    <property type="entry name" value="Dimeric_a/b-barrel"/>
</dbReference>
<dbReference type="InterPro" id="IPR036388">
    <property type="entry name" value="WH-like_DNA-bd_sf"/>
</dbReference>
<dbReference type="KEGG" id="mvs:MVIS_0233"/>
<dbReference type="EMBL" id="FPLJ01000062">
    <property type="protein sequence ID" value="SGY94721.1"/>
    <property type="molecule type" value="Genomic_DNA"/>
</dbReference>
<dbReference type="InterPro" id="IPR019888">
    <property type="entry name" value="Tscrpt_reg_AsnC-like"/>
</dbReference>
<dbReference type="GeneID" id="61296680"/>
<evidence type="ECO:0000313" key="8">
    <source>
        <dbReference type="Proteomes" id="UP000183794"/>
    </source>
</evidence>
<dbReference type="Gene3D" id="1.10.10.10">
    <property type="entry name" value="Winged helix-like DNA-binding domain superfamily/Winged helix DNA-binding domain"/>
    <property type="match status" value="1"/>
</dbReference>
<dbReference type="SMART" id="SM00344">
    <property type="entry name" value="HTH_ASNC"/>
    <property type="match status" value="1"/>
</dbReference>
<organism evidence="6 8">
    <name type="scientific">Moritella viscosa</name>
    <dbReference type="NCBI Taxonomy" id="80854"/>
    <lineage>
        <taxon>Bacteria</taxon>
        <taxon>Pseudomonadati</taxon>
        <taxon>Pseudomonadota</taxon>
        <taxon>Gammaproteobacteria</taxon>
        <taxon>Alteromonadales</taxon>
        <taxon>Moritellaceae</taxon>
        <taxon>Moritella</taxon>
    </lineage>
</organism>
<dbReference type="Gene3D" id="3.30.70.920">
    <property type="match status" value="1"/>
</dbReference>
<accession>A0A090K3D8</accession>
<dbReference type="PANTHER" id="PTHR30154:SF17">
    <property type="entry name" value="DNA-BINDING TRANSCRIPTIONAL ACTIVATOR DECR"/>
    <property type="match status" value="1"/>
</dbReference>
<keyword evidence="1" id="KW-0805">Transcription regulation</keyword>
<dbReference type="AlphaFoldDB" id="A0A090K3D8"/>
<evidence type="ECO:0000256" key="3">
    <source>
        <dbReference type="ARBA" id="ARBA00023163"/>
    </source>
</evidence>
<dbReference type="PRINTS" id="PR00033">
    <property type="entry name" value="HTHASNC"/>
</dbReference>
<keyword evidence="7" id="KW-1185">Reference proteome</keyword>
<dbReference type="Proteomes" id="UP000183794">
    <property type="component" value="Unassembled WGS sequence"/>
</dbReference>
<evidence type="ECO:0000313" key="6">
    <source>
        <dbReference type="EMBL" id="SGZ06295.1"/>
    </source>
</evidence>
<gene>
    <name evidence="5" type="ORF">MT2528_2845</name>
    <name evidence="6" type="ORF">NVI5450_3038</name>
</gene>